<dbReference type="Pfam" id="PF26340">
    <property type="entry name" value="DNA-SBD_ScoMcrA"/>
    <property type="match status" value="1"/>
</dbReference>
<dbReference type="GO" id="GO:0003676">
    <property type="term" value="F:nucleic acid binding"/>
    <property type="evidence" value="ECO:0007669"/>
    <property type="project" value="InterPro"/>
</dbReference>
<keyword evidence="2" id="KW-0540">Nuclease</keyword>
<dbReference type="InterPro" id="IPR058712">
    <property type="entry name" value="SRA_ScoMcrA"/>
</dbReference>
<accession>A0AB39MY36</accession>
<dbReference type="Gene3D" id="1.10.30.50">
    <property type="match status" value="1"/>
</dbReference>
<dbReference type="GO" id="GO:0008270">
    <property type="term" value="F:zinc ion binding"/>
    <property type="evidence" value="ECO:0007669"/>
    <property type="project" value="InterPro"/>
</dbReference>
<dbReference type="InterPro" id="IPR058813">
    <property type="entry name" value="DNA-SBD_ScoMcrA"/>
</dbReference>
<dbReference type="Pfam" id="PF01844">
    <property type="entry name" value="HNH"/>
    <property type="match status" value="1"/>
</dbReference>
<dbReference type="InterPro" id="IPR003615">
    <property type="entry name" value="HNH_nuc"/>
</dbReference>
<gene>
    <name evidence="2" type="ORF">AB5J55_15800</name>
</gene>
<dbReference type="CDD" id="cd00085">
    <property type="entry name" value="HNHc"/>
    <property type="match status" value="1"/>
</dbReference>
<organism evidence="2">
    <name type="scientific">Streptomyces sp. R11</name>
    <dbReference type="NCBI Taxonomy" id="3238625"/>
    <lineage>
        <taxon>Bacteria</taxon>
        <taxon>Bacillati</taxon>
        <taxon>Actinomycetota</taxon>
        <taxon>Actinomycetes</taxon>
        <taxon>Kitasatosporales</taxon>
        <taxon>Streptomycetaceae</taxon>
        <taxon>Streptomyces</taxon>
    </lineage>
</organism>
<name>A0AB39MY36_9ACTN</name>
<proteinExistence type="predicted"/>
<dbReference type="EMBL" id="CP163432">
    <property type="protein sequence ID" value="XDQ11027.1"/>
    <property type="molecule type" value="Genomic_DNA"/>
</dbReference>
<evidence type="ECO:0000259" key="1">
    <source>
        <dbReference type="SMART" id="SM00507"/>
    </source>
</evidence>
<protein>
    <submittedName>
        <fullName evidence="2">HNH endonuclease</fullName>
    </submittedName>
</protein>
<reference evidence="2" key="1">
    <citation type="submission" date="2024-07" db="EMBL/GenBank/DDBJ databases">
        <authorList>
            <person name="Yu S.T."/>
        </authorList>
    </citation>
    <scope>NUCLEOTIDE SEQUENCE</scope>
    <source>
        <strain evidence="2">R11</strain>
    </source>
</reference>
<dbReference type="AlphaFoldDB" id="A0AB39MY36"/>
<feature type="domain" description="HNH nuclease" evidence="1">
    <location>
        <begin position="333"/>
        <end position="394"/>
    </location>
</feature>
<keyword evidence="2" id="KW-0255">Endonuclease</keyword>
<dbReference type="RefSeq" id="WP_369271299.1">
    <property type="nucleotide sequence ID" value="NZ_CP163432.1"/>
</dbReference>
<keyword evidence="2" id="KW-0378">Hydrolase</keyword>
<evidence type="ECO:0000313" key="2">
    <source>
        <dbReference type="EMBL" id="XDQ11027.1"/>
    </source>
</evidence>
<dbReference type="GO" id="GO:0004519">
    <property type="term" value="F:endonuclease activity"/>
    <property type="evidence" value="ECO:0007669"/>
    <property type="project" value="UniProtKB-KW"/>
</dbReference>
<sequence length="452" mass="50185">MVKEEVGSRIAEFCGPTQGEQSALYPFWHLQSDNLWEVVGAADLSLTSQGRRPTLSALDGANPLAGLPQKDYDLLIEDRELAIRAVSTLLVRFFASTYEPLLDSLGIRGDVPGRIDAYLLPLVGEPRANRTVIAEVYGGNRVLGITPLADGILTVYSDEKGPYGDHHIPETGWIAYTGDGLSGDQTLTAGNRSMQAYQEQRKALRYWHKPFKGQWTFETWAVIVQCRRRWGKGEDGDQRREYVWVLAPVPSPLRETWPSEVIEALAEDDGRVHDDSIDVVPIDVELVPEPGLSEPLTPKERYRKLSAAARRTASRRTRRSSMTKVERYLRSAAARDAVVIRSEGRCENPSCTGHPLERTDSNQPILEVDHVNGLAHTGQDTPEFMIALCPNCHALKTRGQNRKGLQKDLLIVARSRHRAYEGAGEGEVRVCMALKGVAQGRDQGISVVWLGC</sequence>
<dbReference type="Pfam" id="PF26348">
    <property type="entry name" value="SRA_ScoMcrA"/>
    <property type="match status" value="1"/>
</dbReference>
<dbReference type="InterPro" id="IPR002711">
    <property type="entry name" value="HNH"/>
</dbReference>
<dbReference type="SMART" id="SM00507">
    <property type="entry name" value="HNHc"/>
    <property type="match status" value="1"/>
</dbReference>